<protein>
    <submittedName>
        <fullName evidence="1">Uncharacterized protein</fullName>
    </submittedName>
</protein>
<accession>A0A565C9U5</accession>
<dbReference type="AlphaFoldDB" id="A0A565C9U5"/>
<keyword evidence="2" id="KW-1185">Reference proteome</keyword>
<evidence type="ECO:0000313" key="1">
    <source>
        <dbReference type="EMBL" id="VVB10433.1"/>
    </source>
</evidence>
<reference evidence="1" key="1">
    <citation type="submission" date="2019-07" db="EMBL/GenBank/DDBJ databases">
        <authorList>
            <person name="Dittberner H."/>
        </authorList>
    </citation>
    <scope>NUCLEOTIDE SEQUENCE [LARGE SCALE GENOMIC DNA]</scope>
</reference>
<proteinExistence type="predicted"/>
<sequence length="96" mass="10447">MIRCSCIKILDTLLSCSAVRSNENVISQGLMTQRSLASLCSFNCASVPWRWGVSCQKQACAARGNCLPDSLRDGTLSNCLRASHCHISNPVLDLFV</sequence>
<organism evidence="1 2">
    <name type="scientific">Arabis nemorensis</name>
    <dbReference type="NCBI Taxonomy" id="586526"/>
    <lineage>
        <taxon>Eukaryota</taxon>
        <taxon>Viridiplantae</taxon>
        <taxon>Streptophyta</taxon>
        <taxon>Embryophyta</taxon>
        <taxon>Tracheophyta</taxon>
        <taxon>Spermatophyta</taxon>
        <taxon>Magnoliopsida</taxon>
        <taxon>eudicotyledons</taxon>
        <taxon>Gunneridae</taxon>
        <taxon>Pentapetalae</taxon>
        <taxon>rosids</taxon>
        <taxon>malvids</taxon>
        <taxon>Brassicales</taxon>
        <taxon>Brassicaceae</taxon>
        <taxon>Arabideae</taxon>
        <taxon>Arabis</taxon>
    </lineage>
</organism>
<name>A0A565C9U5_9BRAS</name>
<gene>
    <name evidence="1" type="ORF">ANE_LOCUS20877</name>
</gene>
<dbReference type="EMBL" id="CABITT030000007">
    <property type="protein sequence ID" value="VVB10433.1"/>
    <property type="molecule type" value="Genomic_DNA"/>
</dbReference>
<evidence type="ECO:0000313" key="2">
    <source>
        <dbReference type="Proteomes" id="UP000489600"/>
    </source>
</evidence>
<dbReference type="Proteomes" id="UP000489600">
    <property type="component" value="Unassembled WGS sequence"/>
</dbReference>
<comment type="caution">
    <text evidence="1">The sequence shown here is derived from an EMBL/GenBank/DDBJ whole genome shotgun (WGS) entry which is preliminary data.</text>
</comment>